<evidence type="ECO:0000313" key="2">
    <source>
        <dbReference type="EMBL" id="KAJ1689287.1"/>
    </source>
</evidence>
<dbReference type="PANTHER" id="PTHR47186:SF3">
    <property type="entry name" value="OS09G0267800 PROTEIN"/>
    <property type="match status" value="1"/>
</dbReference>
<dbReference type="OrthoDB" id="691996at2759"/>
<name>A0A9Q0C8R8_9POAL</name>
<dbReference type="SUPFAM" id="SSF52058">
    <property type="entry name" value="L domain-like"/>
    <property type="match status" value="1"/>
</dbReference>
<protein>
    <recommendedName>
        <fullName evidence="1">R13L1/DRL21-like LRR repeat region domain-containing protein</fullName>
    </recommendedName>
</protein>
<evidence type="ECO:0000313" key="3">
    <source>
        <dbReference type="Proteomes" id="UP001151287"/>
    </source>
</evidence>
<keyword evidence="3" id="KW-1185">Reference proteome</keyword>
<dbReference type="InterPro" id="IPR032675">
    <property type="entry name" value="LRR_dom_sf"/>
</dbReference>
<dbReference type="Proteomes" id="UP001151287">
    <property type="component" value="Unassembled WGS sequence"/>
</dbReference>
<dbReference type="PANTHER" id="PTHR47186">
    <property type="entry name" value="LEUCINE-RICH REPEAT-CONTAINING PROTEIN 57"/>
    <property type="match status" value="1"/>
</dbReference>
<organism evidence="2 3">
    <name type="scientific">Rhynchospora breviuscula</name>
    <dbReference type="NCBI Taxonomy" id="2022672"/>
    <lineage>
        <taxon>Eukaryota</taxon>
        <taxon>Viridiplantae</taxon>
        <taxon>Streptophyta</taxon>
        <taxon>Embryophyta</taxon>
        <taxon>Tracheophyta</taxon>
        <taxon>Spermatophyta</taxon>
        <taxon>Magnoliopsida</taxon>
        <taxon>Liliopsida</taxon>
        <taxon>Poales</taxon>
        <taxon>Cyperaceae</taxon>
        <taxon>Cyperoideae</taxon>
        <taxon>Rhynchosporeae</taxon>
        <taxon>Rhynchospora</taxon>
    </lineage>
</organism>
<accession>A0A9Q0C8R8</accession>
<comment type="caution">
    <text evidence="2">The sequence shown here is derived from an EMBL/GenBank/DDBJ whole genome shotgun (WGS) entry which is preliminary data.</text>
</comment>
<evidence type="ECO:0000259" key="1">
    <source>
        <dbReference type="Pfam" id="PF25019"/>
    </source>
</evidence>
<dbReference type="InterPro" id="IPR056789">
    <property type="entry name" value="LRR_R13L1-DRL21"/>
</dbReference>
<feature type="domain" description="R13L1/DRL21-like LRR repeat region" evidence="1">
    <location>
        <begin position="76"/>
        <end position="227"/>
    </location>
</feature>
<dbReference type="Pfam" id="PF25019">
    <property type="entry name" value="LRR_R13L1-DRL21"/>
    <property type="match status" value="1"/>
</dbReference>
<proteinExistence type="predicted"/>
<dbReference type="AlphaFoldDB" id="A0A9Q0C8R8"/>
<reference evidence="2" key="1">
    <citation type="journal article" date="2022" name="Cell">
        <title>Repeat-based holocentromeres influence genome architecture and karyotype evolution.</title>
        <authorList>
            <person name="Hofstatter P.G."/>
            <person name="Thangavel G."/>
            <person name="Lux T."/>
            <person name="Neumann P."/>
            <person name="Vondrak T."/>
            <person name="Novak P."/>
            <person name="Zhang M."/>
            <person name="Costa L."/>
            <person name="Castellani M."/>
            <person name="Scott A."/>
            <person name="Toegelov H."/>
            <person name="Fuchs J."/>
            <person name="Mata-Sucre Y."/>
            <person name="Dias Y."/>
            <person name="Vanzela A.L.L."/>
            <person name="Huettel B."/>
            <person name="Almeida C.C.S."/>
            <person name="Simkova H."/>
            <person name="Souza G."/>
            <person name="Pedrosa-Harand A."/>
            <person name="Macas J."/>
            <person name="Mayer K.F.X."/>
            <person name="Houben A."/>
            <person name="Marques A."/>
        </authorList>
    </citation>
    <scope>NUCLEOTIDE SEQUENCE</scope>
    <source>
        <strain evidence="2">RhyBre1mFocal</strain>
    </source>
</reference>
<gene>
    <name evidence="2" type="ORF">LUZ63_013442</name>
</gene>
<dbReference type="Gene3D" id="3.80.10.10">
    <property type="entry name" value="Ribonuclease Inhibitor"/>
    <property type="match status" value="2"/>
</dbReference>
<dbReference type="EMBL" id="JAMQYH010000004">
    <property type="protein sequence ID" value="KAJ1689287.1"/>
    <property type="molecule type" value="Genomic_DNA"/>
</dbReference>
<sequence>MGSLPISIVKLTNLKSLRLRSCCYLRELPSRMREMRSLVHLDVDKWLECIPCGIGDLCHLRSMPFFVPGGKTRCSIRELGALDLKDKLHIKCLENVKTSKEAKEAKLILKNDLRELCLSWNLKSYINRKENSIDIEEEGKSITEPIELSKKQEYSVDMPLVEQILENLQPPDMLSHLVIKEFPGKILPKWLRDSQLPNLVHIALVKCIKCEILPEFKNFECLKVLILGMLTEVRSLNCLGQVPSLEVLYLLYLPLVKCLGAEFYGGDVAFIRLEYLELKFMPELEEWYEVAAGFEFFPHLATLIISMCPKLKKIPSNFSTIKSLKVTVDDEILLSSITRVSNVR</sequence>